<protein>
    <submittedName>
        <fullName evidence="1">Myosin heavy chain, clone 203-like protein</fullName>
    </submittedName>
</protein>
<evidence type="ECO:0000313" key="1">
    <source>
        <dbReference type="EMBL" id="KAA3481552.1"/>
    </source>
</evidence>
<reference evidence="2" key="1">
    <citation type="journal article" date="2019" name="Plant Biotechnol. J.">
        <title>Genome sequencing of the Australian wild diploid species Gossypium australe highlights disease resistance and delayed gland morphogenesis.</title>
        <authorList>
            <person name="Cai Y."/>
            <person name="Cai X."/>
            <person name="Wang Q."/>
            <person name="Wang P."/>
            <person name="Zhang Y."/>
            <person name="Cai C."/>
            <person name="Xu Y."/>
            <person name="Wang K."/>
            <person name="Zhou Z."/>
            <person name="Wang C."/>
            <person name="Geng S."/>
            <person name="Li B."/>
            <person name="Dong Q."/>
            <person name="Hou Y."/>
            <person name="Wang H."/>
            <person name="Ai P."/>
            <person name="Liu Z."/>
            <person name="Yi F."/>
            <person name="Sun M."/>
            <person name="An G."/>
            <person name="Cheng J."/>
            <person name="Zhang Y."/>
            <person name="Shi Q."/>
            <person name="Xie Y."/>
            <person name="Shi X."/>
            <person name="Chang Y."/>
            <person name="Huang F."/>
            <person name="Chen Y."/>
            <person name="Hong S."/>
            <person name="Mi L."/>
            <person name="Sun Q."/>
            <person name="Zhang L."/>
            <person name="Zhou B."/>
            <person name="Peng R."/>
            <person name="Zhang X."/>
            <person name="Liu F."/>
        </authorList>
    </citation>
    <scope>NUCLEOTIDE SEQUENCE [LARGE SCALE GENOMIC DNA]</scope>
    <source>
        <strain evidence="2">cv. PA1801</strain>
    </source>
</reference>
<gene>
    <name evidence="1" type="ORF">EPI10_021911</name>
</gene>
<dbReference type="Proteomes" id="UP000325315">
    <property type="component" value="Unassembled WGS sequence"/>
</dbReference>
<evidence type="ECO:0000313" key="2">
    <source>
        <dbReference type="Proteomes" id="UP000325315"/>
    </source>
</evidence>
<name>A0A5B6WL40_9ROSI</name>
<organism evidence="1 2">
    <name type="scientific">Gossypium australe</name>
    <dbReference type="NCBI Taxonomy" id="47621"/>
    <lineage>
        <taxon>Eukaryota</taxon>
        <taxon>Viridiplantae</taxon>
        <taxon>Streptophyta</taxon>
        <taxon>Embryophyta</taxon>
        <taxon>Tracheophyta</taxon>
        <taxon>Spermatophyta</taxon>
        <taxon>Magnoliopsida</taxon>
        <taxon>eudicotyledons</taxon>
        <taxon>Gunneridae</taxon>
        <taxon>Pentapetalae</taxon>
        <taxon>rosids</taxon>
        <taxon>malvids</taxon>
        <taxon>Malvales</taxon>
        <taxon>Malvaceae</taxon>
        <taxon>Malvoideae</taxon>
        <taxon>Gossypium</taxon>
    </lineage>
</organism>
<keyword evidence="2" id="KW-1185">Reference proteome</keyword>
<accession>A0A5B6WL40</accession>
<comment type="caution">
    <text evidence="1">The sequence shown here is derived from an EMBL/GenBank/DDBJ whole genome shotgun (WGS) entry which is preliminary data.</text>
</comment>
<dbReference type="EMBL" id="SMMG02000003">
    <property type="protein sequence ID" value="KAA3481552.1"/>
    <property type="molecule type" value="Genomic_DNA"/>
</dbReference>
<sequence>MQEQLTKIQQEMRKQMVEFQRNMIGQLTQLLVRGLKKRSGPVVNSVDDDEEIIYSPINIPTQPDTHSHGVPVIIGPQCQTDTSALLNFPMGSVSQLRMVTTSYQGPPSRSLDINNMSDAAIDSESTFEQDMCLEGSQDFEDVRDCNLSPDFKPITPKASDRYRFTSLVVDYFTKWTEATSYADIIKSTVNKFYVAELDRRREAEGHPHGQLYRKQMMRVYNKKIRPKNSMKEA</sequence>
<dbReference type="AlphaFoldDB" id="A0A5B6WL40"/>
<proteinExistence type="predicted"/>